<sequence>MFIYWYNIYVYLLTKNITIQKSSLFIINKALIYWGKNRTKGENNFKINAISFLIISLFSILNQKTYKIFLFIMNLVQQQGLRKNSKQKNFRCHIKLRITEFDAVLNP</sequence>
<keyword evidence="2" id="KW-1185">Reference proteome</keyword>
<reference evidence="1 2" key="1">
    <citation type="journal article" date="2018" name="Sci. Rep.">
        <title>Genomic signatures of local adaptation to the degree of environmental predictability in rotifers.</title>
        <authorList>
            <person name="Franch-Gras L."/>
            <person name="Hahn C."/>
            <person name="Garcia-Roger E.M."/>
            <person name="Carmona M.J."/>
            <person name="Serra M."/>
            <person name="Gomez A."/>
        </authorList>
    </citation>
    <scope>NUCLEOTIDE SEQUENCE [LARGE SCALE GENOMIC DNA]</scope>
    <source>
        <strain evidence="1">HYR1</strain>
    </source>
</reference>
<name>A0A3M7SPF6_BRAPC</name>
<evidence type="ECO:0000313" key="1">
    <source>
        <dbReference type="EMBL" id="RNA37500.1"/>
    </source>
</evidence>
<protein>
    <submittedName>
        <fullName evidence="1">Uncharacterized protein</fullName>
    </submittedName>
</protein>
<dbReference type="AlphaFoldDB" id="A0A3M7SPF6"/>
<comment type="caution">
    <text evidence="1">The sequence shown here is derived from an EMBL/GenBank/DDBJ whole genome shotgun (WGS) entry which is preliminary data.</text>
</comment>
<proteinExistence type="predicted"/>
<gene>
    <name evidence="1" type="ORF">BpHYR1_005138</name>
</gene>
<dbReference type="EMBL" id="REGN01001038">
    <property type="protein sequence ID" value="RNA37500.1"/>
    <property type="molecule type" value="Genomic_DNA"/>
</dbReference>
<accession>A0A3M7SPF6</accession>
<organism evidence="1 2">
    <name type="scientific">Brachionus plicatilis</name>
    <name type="common">Marine rotifer</name>
    <name type="synonym">Brachionus muelleri</name>
    <dbReference type="NCBI Taxonomy" id="10195"/>
    <lineage>
        <taxon>Eukaryota</taxon>
        <taxon>Metazoa</taxon>
        <taxon>Spiralia</taxon>
        <taxon>Gnathifera</taxon>
        <taxon>Rotifera</taxon>
        <taxon>Eurotatoria</taxon>
        <taxon>Monogononta</taxon>
        <taxon>Pseudotrocha</taxon>
        <taxon>Ploima</taxon>
        <taxon>Brachionidae</taxon>
        <taxon>Brachionus</taxon>
    </lineage>
</organism>
<evidence type="ECO:0000313" key="2">
    <source>
        <dbReference type="Proteomes" id="UP000276133"/>
    </source>
</evidence>
<dbReference type="Proteomes" id="UP000276133">
    <property type="component" value="Unassembled WGS sequence"/>
</dbReference>